<evidence type="ECO:0000313" key="3">
    <source>
        <dbReference type="EMBL" id="OAT74052.1"/>
    </source>
</evidence>
<dbReference type="NCBIfam" id="TIGR04378">
    <property type="entry name" value="myo_inos_iolB"/>
    <property type="match status" value="1"/>
</dbReference>
<dbReference type="GO" id="GO:0008880">
    <property type="term" value="F:glucuronate isomerase activity"/>
    <property type="evidence" value="ECO:0007669"/>
    <property type="project" value="InterPro"/>
</dbReference>
<dbReference type="InterPro" id="IPR021120">
    <property type="entry name" value="KduI/IolB_isomerase"/>
</dbReference>
<dbReference type="InterPro" id="IPR011051">
    <property type="entry name" value="RmlC_Cupin_sf"/>
</dbReference>
<sequence>MSRLVISSHKPDKEGNVVRVTPQSAGWKYIGFEVYILQKGQKLRKETVNQEACLVLLSGKANVFTQYGQWKNIGERMSVFEKIPPYSVYVSSGDFYEVEAVTDLELAVCLAPGKGTYSARLISPSEIEVEIRGAGNIGRRVHNILPEQKQADSLLVVEVFTPEGNWSSYPPHKHDQDNLPHESYLEETYYHKINPEHGFTIQRVYTDDRSLDETMVVKNGDVVLVPKGYHPVAAPPGYEVYYLNVMAGPVRTWKFHNDPDHEWVMGSKLAAKHSSSI</sequence>
<evidence type="ECO:0000256" key="1">
    <source>
        <dbReference type="ARBA" id="ARBA00023235"/>
    </source>
</evidence>
<dbReference type="EC" id="5.3.1.30" evidence="2"/>
<dbReference type="SUPFAM" id="SSF51182">
    <property type="entry name" value="RmlC-like cupins"/>
    <property type="match status" value="1"/>
</dbReference>
<name>A0A1B7KVB7_PARTM</name>
<dbReference type="GO" id="GO:0019310">
    <property type="term" value="P:inositol catabolic process"/>
    <property type="evidence" value="ECO:0007669"/>
    <property type="project" value="UniProtKB-UniRule"/>
</dbReference>
<dbReference type="InterPro" id="IPR024203">
    <property type="entry name" value="Deoxy-glucuronate_isom_IolB"/>
</dbReference>
<protein>
    <recommendedName>
        <fullName evidence="2">5-deoxy-glucuronate isomerase</fullName>
        <ecNumber evidence="2">5.3.1.30</ecNumber>
    </recommendedName>
</protein>
<dbReference type="EMBL" id="LXMA01000003">
    <property type="protein sequence ID" value="OAT74052.1"/>
    <property type="molecule type" value="Genomic_DNA"/>
</dbReference>
<dbReference type="OrthoDB" id="9799936at2"/>
<gene>
    <name evidence="3" type="ORF">A7K69_16625</name>
</gene>
<evidence type="ECO:0000313" key="4">
    <source>
        <dbReference type="Proteomes" id="UP000078290"/>
    </source>
</evidence>
<dbReference type="InterPro" id="IPR014710">
    <property type="entry name" value="RmlC-like_jellyroll"/>
</dbReference>
<dbReference type="PANTHER" id="PTHR39193">
    <property type="entry name" value="5-DEOXY-GLUCURONATE ISOMERASE"/>
    <property type="match status" value="1"/>
</dbReference>
<dbReference type="RefSeq" id="WP_064550456.1">
    <property type="nucleotide sequence ID" value="NZ_LXMA01000003.1"/>
</dbReference>
<comment type="caution">
    <text evidence="3">The sequence shown here is derived from an EMBL/GenBank/DDBJ whole genome shotgun (WGS) entry which is preliminary data.</text>
</comment>
<proteinExistence type="predicted"/>
<evidence type="ECO:0000256" key="2">
    <source>
        <dbReference type="NCBIfam" id="TIGR04378"/>
    </source>
</evidence>
<dbReference type="GO" id="GO:0102482">
    <property type="term" value="F:5-deoxy-D-glucuronate isomerase activity"/>
    <property type="evidence" value="ECO:0007669"/>
    <property type="project" value="UniProtKB-EC"/>
</dbReference>
<dbReference type="PIRSF" id="PIRSF036628">
    <property type="entry name" value="IolB"/>
    <property type="match status" value="1"/>
</dbReference>
<dbReference type="Gene3D" id="2.60.120.10">
    <property type="entry name" value="Jelly Rolls"/>
    <property type="match status" value="2"/>
</dbReference>
<organism evidence="3 4">
    <name type="scientific">Parageobacillus thermoglucosidasius</name>
    <name type="common">Geobacillus thermoglucosidasius</name>
    <dbReference type="NCBI Taxonomy" id="1426"/>
    <lineage>
        <taxon>Bacteria</taxon>
        <taxon>Bacillati</taxon>
        <taxon>Bacillota</taxon>
        <taxon>Bacilli</taxon>
        <taxon>Bacillales</taxon>
        <taxon>Anoxybacillaceae</taxon>
        <taxon>Parageobacillus</taxon>
    </lineage>
</organism>
<dbReference type="PANTHER" id="PTHR39193:SF1">
    <property type="entry name" value="5-DEOXY-GLUCURONATE ISOMERASE"/>
    <property type="match status" value="1"/>
</dbReference>
<keyword evidence="1 3" id="KW-0413">Isomerase</keyword>
<accession>A0A1B7KVB7</accession>
<dbReference type="Proteomes" id="UP000078290">
    <property type="component" value="Unassembled WGS sequence"/>
</dbReference>
<reference evidence="4" key="1">
    <citation type="submission" date="2016-05" db="EMBL/GenBank/DDBJ databases">
        <authorList>
            <person name="Wang W."/>
            <person name="Zhu L."/>
        </authorList>
    </citation>
    <scope>NUCLEOTIDE SEQUENCE [LARGE SCALE GENOMIC DNA]</scope>
    <source>
        <strain evidence="4">W-2</strain>
    </source>
</reference>
<dbReference type="Pfam" id="PF04962">
    <property type="entry name" value="KduI"/>
    <property type="match status" value="1"/>
</dbReference>
<dbReference type="AlphaFoldDB" id="A0A1B7KVB7"/>